<dbReference type="GO" id="GO:0006935">
    <property type="term" value="P:chemotaxis"/>
    <property type="evidence" value="ECO:0007669"/>
    <property type="project" value="InterPro"/>
</dbReference>
<dbReference type="GO" id="GO:0007165">
    <property type="term" value="P:signal transduction"/>
    <property type="evidence" value="ECO:0007669"/>
    <property type="project" value="InterPro"/>
</dbReference>
<dbReference type="GO" id="GO:0005829">
    <property type="term" value="C:cytosol"/>
    <property type="evidence" value="ECO:0007669"/>
    <property type="project" value="TreeGrafter"/>
</dbReference>
<dbReference type="HOGENOM" id="CLU_048995_5_1_3"/>
<dbReference type="Gene3D" id="2.40.50.180">
    <property type="entry name" value="CheA-289, Domain 4"/>
    <property type="match status" value="1"/>
</dbReference>
<accession>B4VM52</accession>
<dbReference type="Pfam" id="PF01584">
    <property type="entry name" value="CheW"/>
    <property type="match status" value="1"/>
</dbReference>
<dbReference type="eggNOG" id="COG0835">
    <property type="taxonomic scope" value="Bacteria"/>
</dbReference>
<reference evidence="2 3" key="1">
    <citation type="submission" date="2008-07" db="EMBL/GenBank/DDBJ databases">
        <authorList>
            <person name="Tandeau de Marsac N."/>
            <person name="Ferriera S."/>
            <person name="Johnson J."/>
            <person name="Kravitz S."/>
            <person name="Beeson K."/>
            <person name="Sutton G."/>
            <person name="Rogers Y.-H."/>
            <person name="Friedman R."/>
            <person name="Frazier M."/>
            <person name="Venter J.C."/>
        </authorList>
    </citation>
    <scope>NUCLEOTIDE SEQUENCE [LARGE SCALE GENOMIC DNA]</scope>
    <source>
        <strain evidence="2 3">PCC 7420</strain>
    </source>
</reference>
<dbReference type="AlphaFoldDB" id="B4VM52"/>
<dbReference type="PANTHER" id="PTHR22617">
    <property type="entry name" value="CHEMOTAXIS SENSOR HISTIDINE KINASE-RELATED"/>
    <property type="match status" value="1"/>
</dbReference>
<dbReference type="EMBL" id="DS989845">
    <property type="protein sequence ID" value="EDX76804.1"/>
    <property type="molecule type" value="Genomic_DNA"/>
</dbReference>
<gene>
    <name evidence="2" type="ORF">MC7420_1807</name>
</gene>
<dbReference type="PANTHER" id="PTHR22617:SF23">
    <property type="entry name" value="CHEMOTAXIS PROTEIN CHEW"/>
    <property type="match status" value="1"/>
</dbReference>
<dbReference type="SMART" id="SM00260">
    <property type="entry name" value="CheW"/>
    <property type="match status" value="1"/>
</dbReference>
<name>B4VM52_9CYAN</name>
<organism evidence="2 3">
    <name type="scientific">Coleofasciculus chthonoplastes PCC 7420</name>
    <dbReference type="NCBI Taxonomy" id="118168"/>
    <lineage>
        <taxon>Bacteria</taxon>
        <taxon>Bacillati</taxon>
        <taxon>Cyanobacteriota</taxon>
        <taxon>Cyanophyceae</taxon>
        <taxon>Coleofasciculales</taxon>
        <taxon>Coleofasciculaceae</taxon>
        <taxon>Coleofasciculus</taxon>
    </lineage>
</organism>
<dbReference type="InterPro" id="IPR036061">
    <property type="entry name" value="CheW-like_dom_sf"/>
</dbReference>
<dbReference type="InterPro" id="IPR039315">
    <property type="entry name" value="CheW"/>
</dbReference>
<evidence type="ECO:0000259" key="1">
    <source>
        <dbReference type="PROSITE" id="PS50851"/>
    </source>
</evidence>
<dbReference type="OrthoDB" id="425983at2"/>
<protein>
    <recommendedName>
        <fullName evidence="1">CheW-like domain-containing protein</fullName>
    </recommendedName>
</protein>
<feature type="domain" description="CheW-like" evidence="1">
    <location>
        <begin position="29"/>
        <end position="188"/>
    </location>
</feature>
<dbReference type="SUPFAM" id="SSF50341">
    <property type="entry name" value="CheW-like"/>
    <property type="match status" value="1"/>
</dbReference>
<evidence type="ECO:0000313" key="2">
    <source>
        <dbReference type="EMBL" id="EDX76804.1"/>
    </source>
</evidence>
<proteinExistence type="predicted"/>
<dbReference type="STRING" id="118168.MC7420_1807"/>
<dbReference type="InterPro" id="IPR002545">
    <property type="entry name" value="CheW-lke_dom"/>
</dbReference>
<keyword evidence="3" id="KW-1185">Reference proteome</keyword>
<dbReference type="RefSeq" id="WP_006099762.1">
    <property type="nucleotide sequence ID" value="NZ_DS989845.1"/>
</dbReference>
<dbReference type="PROSITE" id="PS50851">
    <property type="entry name" value="CHEW"/>
    <property type="match status" value="1"/>
</dbReference>
<dbReference type="Proteomes" id="UP000003835">
    <property type="component" value="Unassembled WGS sequence"/>
</dbReference>
<evidence type="ECO:0000313" key="3">
    <source>
        <dbReference type="Proteomes" id="UP000003835"/>
    </source>
</evidence>
<sequence>MSNVLLSSNSSLPTIPISEQLSSLATQANEQFLRFHLLPDTTALLPIHQLTEVLTIPRGQIVPIFQMPAWVMGAYNWRGEVLWMVDLGHLVGLTPWYQQAASGSAYTAIVLQAKTKSSTSTQANSEMLGLVVNRVEDIEWCHADWIQSPPSASVTPELVPFLRGYWLKNNGEMLVIIDGNAIIASMPKQSV</sequence>